<dbReference type="RefSeq" id="WP_099153186.1">
    <property type="nucleotide sequence ID" value="NZ_PDUD01000032.1"/>
</dbReference>
<feature type="transmembrane region" description="Helical" evidence="1">
    <location>
        <begin position="85"/>
        <end position="111"/>
    </location>
</feature>
<reference evidence="2 3" key="1">
    <citation type="submission" date="2017-10" db="EMBL/GenBank/DDBJ databases">
        <title>The draft genome sequence of Lewinella nigricans NBRC 102662.</title>
        <authorList>
            <person name="Wang K."/>
        </authorList>
    </citation>
    <scope>NUCLEOTIDE SEQUENCE [LARGE SCALE GENOMIC DNA]</scope>
    <source>
        <strain evidence="2 3">NBRC 102662</strain>
    </source>
</reference>
<accession>A0A2D0N5B7</accession>
<name>A0A2D0N5B7_FLAN2</name>
<keyword evidence="1" id="KW-0472">Membrane</keyword>
<keyword evidence="1" id="KW-0812">Transmembrane</keyword>
<keyword evidence="1" id="KW-1133">Transmembrane helix</keyword>
<feature type="transmembrane region" description="Helical" evidence="1">
    <location>
        <begin position="131"/>
        <end position="152"/>
    </location>
</feature>
<keyword evidence="3" id="KW-1185">Reference proteome</keyword>
<evidence type="ECO:0000256" key="1">
    <source>
        <dbReference type="SAM" id="Phobius"/>
    </source>
</evidence>
<comment type="caution">
    <text evidence="2">The sequence shown here is derived from an EMBL/GenBank/DDBJ whole genome shotgun (WGS) entry which is preliminary data.</text>
</comment>
<protein>
    <submittedName>
        <fullName evidence="2">Uncharacterized protein</fullName>
    </submittedName>
</protein>
<sequence length="155" mass="17186">MISLKISRHHDLGEFLRYALFYGAATAVLMSIFELLIHFAGMDGRQGFHMLNYLIFFLMIGIGTFRAGGQHLLNEGFEANDTIILGLMISAATALFTLPCNIIFVLIHVPVEVGIMTLPISSGFKFALNAMGNFLVDVSMGFLASIIFIYLFNRN</sequence>
<evidence type="ECO:0000313" key="3">
    <source>
        <dbReference type="Proteomes" id="UP000223913"/>
    </source>
</evidence>
<proteinExistence type="predicted"/>
<gene>
    <name evidence="2" type="ORF">CRP01_27070</name>
</gene>
<feature type="transmembrane region" description="Helical" evidence="1">
    <location>
        <begin position="20"/>
        <end position="41"/>
    </location>
</feature>
<dbReference type="Proteomes" id="UP000223913">
    <property type="component" value="Unassembled WGS sequence"/>
</dbReference>
<organism evidence="2 3">
    <name type="scientific">Flavilitoribacter nigricans (strain ATCC 23147 / DSM 23189 / NBRC 102662 / NCIMB 1420 / SS-2)</name>
    <name type="common">Lewinella nigricans</name>
    <dbReference type="NCBI Taxonomy" id="1122177"/>
    <lineage>
        <taxon>Bacteria</taxon>
        <taxon>Pseudomonadati</taxon>
        <taxon>Bacteroidota</taxon>
        <taxon>Saprospiria</taxon>
        <taxon>Saprospirales</taxon>
        <taxon>Lewinellaceae</taxon>
        <taxon>Flavilitoribacter</taxon>
    </lineage>
</organism>
<dbReference type="EMBL" id="PDUD01000032">
    <property type="protein sequence ID" value="PHN03349.1"/>
    <property type="molecule type" value="Genomic_DNA"/>
</dbReference>
<feature type="transmembrane region" description="Helical" evidence="1">
    <location>
        <begin position="53"/>
        <end position="73"/>
    </location>
</feature>
<evidence type="ECO:0000313" key="2">
    <source>
        <dbReference type="EMBL" id="PHN03349.1"/>
    </source>
</evidence>
<dbReference type="AlphaFoldDB" id="A0A2D0N5B7"/>